<dbReference type="InterPro" id="IPR014721">
    <property type="entry name" value="Ribsml_uS5_D2-typ_fold_subgr"/>
</dbReference>
<gene>
    <name evidence="4" type="ORF">TCAL_03533</name>
</gene>
<dbReference type="Proteomes" id="UP000318571">
    <property type="component" value="Chromosome 5"/>
</dbReference>
<comment type="similarity">
    <text evidence="1">Belongs to the universal ribosomal protein uS9 family.</text>
</comment>
<dbReference type="Gene3D" id="3.30.230.10">
    <property type="match status" value="1"/>
</dbReference>
<dbReference type="GO" id="GO:0006412">
    <property type="term" value="P:translation"/>
    <property type="evidence" value="ECO:0007669"/>
    <property type="project" value="InterPro"/>
</dbReference>
<comment type="caution">
    <text evidence="4">The sequence shown here is derived from an EMBL/GenBank/DDBJ whole genome shotgun (WGS) entry which is preliminary data.</text>
</comment>
<keyword evidence="5" id="KW-1185">Reference proteome</keyword>
<keyword evidence="3" id="KW-0687">Ribonucleoprotein</keyword>
<protein>
    <recommendedName>
        <fullName evidence="6">28S ribosomal protein S9, mitochondrial</fullName>
    </recommendedName>
</protein>
<dbReference type="PANTHER" id="PTHR21569:SF1">
    <property type="entry name" value="SMALL RIBOSOMAL SUBUNIT PROTEIN US9M"/>
    <property type="match status" value="1"/>
</dbReference>
<dbReference type="GO" id="GO:0005763">
    <property type="term" value="C:mitochondrial small ribosomal subunit"/>
    <property type="evidence" value="ECO:0007669"/>
    <property type="project" value="TreeGrafter"/>
</dbReference>
<accession>A0A553PFQ5</accession>
<keyword evidence="2" id="KW-0689">Ribosomal protein</keyword>
<name>A0A553PFQ5_TIGCA</name>
<dbReference type="EMBL" id="VCGU01000004">
    <property type="protein sequence ID" value="TRY76515.1"/>
    <property type="molecule type" value="Genomic_DNA"/>
</dbReference>
<dbReference type="InterPro" id="IPR000754">
    <property type="entry name" value="Ribosomal_uS9"/>
</dbReference>
<sequence>MAAFNHLLHNPTVRRLGRLNPPHLILSVATCRFASQPTQPEPSGALLETKKPVNLAVKYYLKKKREHDAFLALENAEFRLGQKHLANMMGADFESMTQTDIDKAIEYLFPSGLYEESARAAMKPPAEVYPKQKEAEFDGEGRPLHPFYFTTKPNYSQALFDVVEVLEKLMLLNDQLQSQGIYPDRELLLNDVALSGTRWMAKDEFEKSFLESLSTDQYDELISALDRITFQHFSYKVKDFIFKYRVSSGLIQSKVEILPVLTDEKGRSYVEAQGQKKSACAKVRVTKPGTGKFTLMNIDFPEEVQGITYFFGMKERLAIMFPLQFTKLLGQVDVEAVVNFGGSASQASAIRYATAMCLRSFVDEGMVARMAVAGLLTQDVRVRERKKPGQEGARRKYSWNKR</sequence>
<evidence type="ECO:0000256" key="2">
    <source>
        <dbReference type="ARBA" id="ARBA00022980"/>
    </source>
</evidence>
<evidence type="ECO:0000313" key="5">
    <source>
        <dbReference type="Proteomes" id="UP000318571"/>
    </source>
</evidence>
<evidence type="ECO:0000313" key="4">
    <source>
        <dbReference type="EMBL" id="TRY76515.1"/>
    </source>
</evidence>
<evidence type="ECO:0000256" key="1">
    <source>
        <dbReference type="ARBA" id="ARBA00005251"/>
    </source>
</evidence>
<dbReference type="OMA" id="HHFLFYT"/>
<dbReference type="STRING" id="6832.A0A553PFQ5"/>
<dbReference type="Pfam" id="PF00380">
    <property type="entry name" value="Ribosomal_S9"/>
    <property type="match status" value="1"/>
</dbReference>
<dbReference type="GO" id="GO:0003723">
    <property type="term" value="F:RNA binding"/>
    <property type="evidence" value="ECO:0007669"/>
    <property type="project" value="TreeGrafter"/>
</dbReference>
<reference evidence="4 5" key="1">
    <citation type="journal article" date="2018" name="Nat. Ecol. Evol.">
        <title>Genomic signatures of mitonuclear coevolution across populations of Tigriopus californicus.</title>
        <authorList>
            <person name="Barreto F.S."/>
            <person name="Watson E.T."/>
            <person name="Lima T.G."/>
            <person name="Willett C.S."/>
            <person name="Edmands S."/>
            <person name="Li W."/>
            <person name="Burton R.S."/>
        </authorList>
    </citation>
    <scope>NUCLEOTIDE SEQUENCE [LARGE SCALE GENOMIC DNA]</scope>
    <source>
        <strain evidence="4 5">San Diego</strain>
    </source>
</reference>
<dbReference type="SUPFAM" id="SSF54211">
    <property type="entry name" value="Ribosomal protein S5 domain 2-like"/>
    <property type="match status" value="1"/>
</dbReference>
<dbReference type="PANTHER" id="PTHR21569">
    <property type="entry name" value="RIBOSOMAL PROTEIN S9"/>
    <property type="match status" value="1"/>
</dbReference>
<dbReference type="OrthoDB" id="10254627at2759"/>
<organism evidence="4 5">
    <name type="scientific">Tigriopus californicus</name>
    <name type="common">Marine copepod</name>
    <dbReference type="NCBI Taxonomy" id="6832"/>
    <lineage>
        <taxon>Eukaryota</taxon>
        <taxon>Metazoa</taxon>
        <taxon>Ecdysozoa</taxon>
        <taxon>Arthropoda</taxon>
        <taxon>Crustacea</taxon>
        <taxon>Multicrustacea</taxon>
        <taxon>Hexanauplia</taxon>
        <taxon>Copepoda</taxon>
        <taxon>Harpacticoida</taxon>
        <taxon>Harpacticidae</taxon>
        <taxon>Tigriopus</taxon>
    </lineage>
</organism>
<evidence type="ECO:0000256" key="3">
    <source>
        <dbReference type="ARBA" id="ARBA00023274"/>
    </source>
</evidence>
<dbReference type="AlphaFoldDB" id="A0A553PFQ5"/>
<proteinExistence type="inferred from homology"/>
<dbReference type="GO" id="GO:0003735">
    <property type="term" value="F:structural constituent of ribosome"/>
    <property type="evidence" value="ECO:0007669"/>
    <property type="project" value="InterPro"/>
</dbReference>
<dbReference type="InterPro" id="IPR020568">
    <property type="entry name" value="Ribosomal_Su5_D2-typ_SF"/>
</dbReference>
<evidence type="ECO:0008006" key="6">
    <source>
        <dbReference type="Google" id="ProtNLM"/>
    </source>
</evidence>